<protein>
    <submittedName>
        <fullName evidence="2">Uncharacterized protein</fullName>
    </submittedName>
</protein>
<dbReference type="Proteomes" id="UP001150062">
    <property type="component" value="Unassembled WGS sequence"/>
</dbReference>
<sequence>MSNNYKHKGFKNRMSRFLSDPFDQTSIDQFEREPSDVFERVSSAGYSVFSIERTSDMKFMTNTLTVDRELSDIDFDLSFDSDINFENALSRTASSNSLFNNDNTFQKNIKKIKSNYDYEIVQPQSPIQIDIESDPQTQPGSDSETEPASSSSSSQGSVSDSQGNNFHEENLYNCKGNPNVENFDFNGEPNVGAEKGTENSESEEEENENKNENKNKKEVEKVQEKIITNHKEITNNYQEQIFIPRKHSILENNSHTPIYNTVQTIEKSKQKQIPMNSDLYNNSTFEYSKGQISFIRPTSPIDLSKLIEGELNLNNY</sequence>
<accession>A0ABQ8YQE8</accession>
<feature type="compositionally biased region" description="Low complexity" evidence="1">
    <location>
        <begin position="140"/>
        <end position="162"/>
    </location>
</feature>
<evidence type="ECO:0000313" key="2">
    <source>
        <dbReference type="EMBL" id="KAJ6246828.1"/>
    </source>
</evidence>
<name>A0ABQ8YQE8_9EUKA</name>
<reference evidence="2" key="1">
    <citation type="submission" date="2022-08" db="EMBL/GenBank/DDBJ databases">
        <title>Novel sulfate-reducing endosymbionts in the free-living metamonad Anaeramoeba.</title>
        <authorList>
            <person name="Jerlstrom-Hultqvist J."/>
            <person name="Cepicka I."/>
            <person name="Gallot-Lavallee L."/>
            <person name="Salas-Leiva D."/>
            <person name="Curtis B.A."/>
            <person name="Zahonova K."/>
            <person name="Pipaliya S."/>
            <person name="Dacks J."/>
            <person name="Roger A.J."/>
        </authorList>
    </citation>
    <scope>NUCLEOTIDE SEQUENCE</scope>
    <source>
        <strain evidence="2">Schooner1</strain>
    </source>
</reference>
<dbReference type="EMBL" id="JAOAOG010000131">
    <property type="protein sequence ID" value="KAJ6246828.1"/>
    <property type="molecule type" value="Genomic_DNA"/>
</dbReference>
<feature type="region of interest" description="Disordered" evidence="1">
    <location>
        <begin position="128"/>
        <end position="219"/>
    </location>
</feature>
<comment type="caution">
    <text evidence="2">The sequence shown here is derived from an EMBL/GenBank/DDBJ whole genome shotgun (WGS) entry which is preliminary data.</text>
</comment>
<evidence type="ECO:0000313" key="3">
    <source>
        <dbReference type="Proteomes" id="UP001150062"/>
    </source>
</evidence>
<feature type="compositionally biased region" description="Basic and acidic residues" evidence="1">
    <location>
        <begin position="208"/>
        <end position="219"/>
    </location>
</feature>
<gene>
    <name evidence="2" type="ORF">M0813_02081</name>
</gene>
<organism evidence="2 3">
    <name type="scientific">Anaeramoeba flamelloides</name>
    <dbReference type="NCBI Taxonomy" id="1746091"/>
    <lineage>
        <taxon>Eukaryota</taxon>
        <taxon>Metamonada</taxon>
        <taxon>Anaeramoebidae</taxon>
        <taxon>Anaeramoeba</taxon>
    </lineage>
</organism>
<proteinExistence type="predicted"/>
<evidence type="ECO:0000256" key="1">
    <source>
        <dbReference type="SAM" id="MobiDB-lite"/>
    </source>
</evidence>
<keyword evidence="3" id="KW-1185">Reference proteome</keyword>